<proteinExistence type="predicted"/>
<reference evidence="1" key="2">
    <citation type="submission" date="2020-09" db="EMBL/GenBank/DDBJ databases">
        <authorList>
            <person name="Sun Q."/>
            <person name="Ohkuma M."/>
        </authorList>
    </citation>
    <scope>NUCLEOTIDE SEQUENCE</scope>
    <source>
        <strain evidence="1">JCM 4346</strain>
    </source>
</reference>
<dbReference type="SUPFAM" id="SSF53474">
    <property type="entry name" value="alpha/beta-Hydrolases"/>
    <property type="match status" value="1"/>
</dbReference>
<keyword evidence="2" id="KW-1185">Reference proteome</keyword>
<evidence type="ECO:0000313" key="2">
    <source>
        <dbReference type="Proteomes" id="UP000658320"/>
    </source>
</evidence>
<accession>A0A918CBA7</accession>
<comment type="caution">
    <text evidence="1">The sequence shown here is derived from an EMBL/GenBank/DDBJ whole genome shotgun (WGS) entry which is preliminary data.</text>
</comment>
<dbReference type="RefSeq" id="WP_189936945.1">
    <property type="nucleotide sequence ID" value="NZ_BMSX01000006.1"/>
</dbReference>
<evidence type="ECO:0008006" key="3">
    <source>
        <dbReference type="Google" id="ProtNLM"/>
    </source>
</evidence>
<dbReference type="Proteomes" id="UP000658320">
    <property type="component" value="Unassembled WGS sequence"/>
</dbReference>
<dbReference type="InterPro" id="IPR029058">
    <property type="entry name" value="AB_hydrolase_fold"/>
</dbReference>
<gene>
    <name evidence="1" type="ORF">GCM10010251_33070</name>
</gene>
<dbReference type="EMBL" id="BMSX01000006">
    <property type="protein sequence ID" value="GGR14097.1"/>
    <property type="molecule type" value="Genomic_DNA"/>
</dbReference>
<organism evidence="1 2">
    <name type="scientific">Streptomyces aurantiogriseus</name>
    <dbReference type="NCBI Taxonomy" id="66870"/>
    <lineage>
        <taxon>Bacteria</taxon>
        <taxon>Bacillati</taxon>
        <taxon>Actinomycetota</taxon>
        <taxon>Actinomycetes</taxon>
        <taxon>Kitasatosporales</taxon>
        <taxon>Streptomycetaceae</taxon>
        <taxon>Streptomyces</taxon>
    </lineage>
</organism>
<dbReference type="AlphaFoldDB" id="A0A918CBA7"/>
<protein>
    <recommendedName>
        <fullName evidence="3">Serine-threonine protein kinase</fullName>
    </recommendedName>
</protein>
<evidence type="ECO:0000313" key="1">
    <source>
        <dbReference type="EMBL" id="GGR14097.1"/>
    </source>
</evidence>
<sequence length="439" mass="46864">MADPAMSVTPYWEMTFDADGDVDGGQRERLLAGVSRHGVRDLIVFAHGWNNDRSGATRLYSRFFAPIPGLAPAARIGYVGVVWPSMRFSDEPIPDFPRSVAAESARRPALDKDTRHALLETFPGRATVVEQIARMLEQRPREDAELEEFGRLVRLLVDVVPPGPQALFAADTLAEGVPQDEPEMFSGSTVEMCEEFARALARLESPEPVAEFALPNPWDGAHELLRQATYYAMKRRAGTVGERGLGPLVGRLAGAAPQVRVHLVGHSFGGRLVSFALRGLPEGVRTVKSVTLLQAAFSHYAFASRLPHDARAGGVLQGQQNRIDGPLVCCHSRHDSALGSIYPLASRMAGDARGATAELGIGKLLGAKWGAMGYGGVQAMAGTRACTLAEALARPLPASGCVNVDAAAVVRRGGAPAGAHSDIVHPELARVVLAAGRIR</sequence>
<reference evidence="1" key="1">
    <citation type="journal article" date="2014" name="Int. J. Syst. Evol. Microbiol.">
        <title>Complete genome sequence of Corynebacterium casei LMG S-19264T (=DSM 44701T), isolated from a smear-ripened cheese.</title>
        <authorList>
            <consortium name="US DOE Joint Genome Institute (JGI-PGF)"/>
            <person name="Walter F."/>
            <person name="Albersmeier A."/>
            <person name="Kalinowski J."/>
            <person name="Ruckert C."/>
        </authorList>
    </citation>
    <scope>NUCLEOTIDE SEQUENCE</scope>
    <source>
        <strain evidence="1">JCM 4346</strain>
    </source>
</reference>
<name>A0A918CBA7_9ACTN</name>